<dbReference type="InParanoid" id="A0A1Q3CU63"/>
<organism evidence="3 4">
    <name type="scientific">Cephalotus follicularis</name>
    <name type="common">Albany pitcher plant</name>
    <dbReference type="NCBI Taxonomy" id="3775"/>
    <lineage>
        <taxon>Eukaryota</taxon>
        <taxon>Viridiplantae</taxon>
        <taxon>Streptophyta</taxon>
        <taxon>Embryophyta</taxon>
        <taxon>Tracheophyta</taxon>
        <taxon>Spermatophyta</taxon>
        <taxon>Magnoliopsida</taxon>
        <taxon>eudicotyledons</taxon>
        <taxon>Gunneridae</taxon>
        <taxon>Pentapetalae</taxon>
        <taxon>rosids</taxon>
        <taxon>fabids</taxon>
        <taxon>Oxalidales</taxon>
        <taxon>Cephalotaceae</taxon>
        <taxon>Cephalotus</taxon>
    </lineage>
</organism>
<feature type="compositionally biased region" description="Basic and acidic residues" evidence="1">
    <location>
        <begin position="162"/>
        <end position="171"/>
    </location>
</feature>
<gene>
    <name evidence="3" type="ORF">CFOL_v3_27148</name>
</gene>
<dbReference type="PANTHER" id="PTHR47762:SF2">
    <property type="entry name" value="OS04G0640800 PROTEIN"/>
    <property type="match status" value="1"/>
</dbReference>
<dbReference type="OrthoDB" id="366284at2759"/>
<proteinExistence type="predicted"/>
<evidence type="ECO:0000313" key="4">
    <source>
        <dbReference type="Proteomes" id="UP000187406"/>
    </source>
</evidence>
<dbReference type="EMBL" id="BDDD01002970">
    <property type="protein sequence ID" value="GAV83702.1"/>
    <property type="molecule type" value="Genomic_DNA"/>
</dbReference>
<protein>
    <submittedName>
        <fullName evidence="3">PDCD2_C domain-containing protein</fullName>
    </submittedName>
</protein>
<dbReference type="STRING" id="3775.A0A1Q3CU63"/>
<dbReference type="Proteomes" id="UP000187406">
    <property type="component" value="Unassembled WGS sequence"/>
</dbReference>
<dbReference type="AlphaFoldDB" id="A0A1Q3CU63"/>
<reference evidence="4" key="1">
    <citation type="submission" date="2016-04" db="EMBL/GenBank/DDBJ databases">
        <title>Cephalotus genome sequencing.</title>
        <authorList>
            <person name="Fukushima K."/>
            <person name="Hasebe M."/>
            <person name="Fang X."/>
        </authorList>
    </citation>
    <scope>NUCLEOTIDE SEQUENCE [LARGE SCALE GENOMIC DNA]</scope>
    <source>
        <strain evidence="4">cv. St1</strain>
    </source>
</reference>
<evidence type="ECO:0000256" key="1">
    <source>
        <dbReference type="SAM" id="MobiDB-lite"/>
    </source>
</evidence>
<dbReference type="GO" id="GO:0005737">
    <property type="term" value="C:cytoplasm"/>
    <property type="evidence" value="ECO:0007669"/>
    <property type="project" value="InterPro"/>
</dbReference>
<dbReference type="PANTHER" id="PTHR47762">
    <property type="entry name" value="OSJNBB0079B02.4 PROTEIN"/>
    <property type="match status" value="1"/>
</dbReference>
<comment type="caution">
    <text evidence="3">The sequence shown here is derived from an EMBL/GenBank/DDBJ whole genome shotgun (WGS) entry which is preliminary data.</text>
</comment>
<name>A0A1Q3CU63_CEPFO</name>
<evidence type="ECO:0000259" key="2">
    <source>
        <dbReference type="Pfam" id="PF04194"/>
    </source>
</evidence>
<evidence type="ECO:0000313" key="3">
    <source>
        <dbReference type="EMBL" id="GAV83702.1"/>
    </source>
</evidence>
<feature type="domain" description="Programmed cell death protein 2 C-terminal" evidence="2">
    <location>
        <begin position="250"/>
        <end position="370"/>
    </location>
</feature>
<dbReference type="Pfam" id="PF04194">
    <property type="entry name" value="PDCD2_C"/>
    <property type="match status" value="1"/>
</dbReference>
<keyword evidence="4" id="KW-1185">Reference proteome</keyword>
<dbReference type="FunCoup" id="A0A1Q3CU63">
    <property type="interactions" value="1153"/>
</dbReference>
<feature type="region of interest" description="Disordered" evidence="1">
    <location>
        <begin position="156"/>
        <end position="183"/>
    </location>
</feature>
<accession>A0A1Q3CU63</accession>
<sequence>MVGVVLGLPGPWANDNREPCDHYTTKIGGLPDWPVPREAIGQHLLACSACGSKLSLVAQVFAPILSDGLKIEDRLVLVFGCVMPNCGSTPLSWRALRIQKVENEPYSCSTSQEVVPSTATSGSVSNSKWWKDLDEESDEDIDLENLGKALAEAASLASQSKRSNDNRHYENGVKSPPLSPKKGEVNLDEPVVPCFYIYTQEELSLRDATSICSNYSSLSIKEKESDAGDHLQEETWAEESYEYDKALTADRTYLKFKKQLDAYPEQCFSFLDCPLRYLFGGKPLLATREVEKPGNCRLCGGSRHFEMQLMPPLIYFLQEAADDCQKHSLDNWNWMTLVVYTCRKSCSNSVDQEMCRGWGWIVAEEALMVQYEKPLDESAQVCYFT</sequence>
<dbReference type="InterPro" id="IPR007320">
    <property type="entry name" value="PDCD2_C"/>
</dbReference>